<evidence type="ECO:0000256" key="2">
    <source>
        <dbReference type="SAM" id="Coils"/>
    </source>
</evidence>
<dbReference type="InterPro" id="IPR011990">
    <property type="entry name" value="TPR-like_helical_dom_sf"/>
</dbReference>
<dbReference type="Gene3D" id="1.25.40.10">
    <property type="entry name" value="Tetratricopeptide repeat domain"/>
    <property type="match status" value="2"/>
</dbReference>
<reference evidence="3" key="2">
    <citation type="submission" date="2022-06" db="EMBL/GenBank/DDBJ databases">
        <title>Thermospira aquatica gen. nov., sp. nov.</title>
        <authorList>
            <person name="Ben Ali Gam Z."/>
            <person name="Labat M."/>
        </authorList>
    </citation>
    <scope>NUCLEOTIDE SEQUENCE</scope>
    <source>
        <strain evidence="3">F1F22</strain>
    </source>
</reference>
<evidence type="ECO:0000313" key="4">
    <source>
        <dbReference type="Proteomes" id="UP001056539"/>
    </source>
</evidence>
<name>A0AAX3BDM5_9SPIR</name>
<accession>A0AAX3BDM5</accession>
<feature type="repeat" description="TPR" evidence="1">
    <location>
        <begin position="59"/>
        <end position="92"/>
    </location>
</feature>
<dbReference type="SUPFAM" id="SSF48452">
    <property type="entry name" value="TPR-like"/>
    <property type="match status" value="1"/>
</dbReference>
<feature type="coiled-coil region" evidence="2">
    <location>
        <begin position="204"/>
        <end position="232"/>
    </location>
</feature>
<keyword evidence="4" id="KW-1185">Reference proteome</keyword>
<dbReference type="AlphaFoldDB" id="A0AAX3BDM5"/>
<keyword evidence="1" id="KW-0802">TPR repeat</keyword>
<organism evidence="3 4">
    <name type="scientific">Thermospira aquatica</name>
    <dbReference type="NCBI Taxonomy" id="2828656"/>
    <lineage>
        <taxon>Bacteria</taxon>
        <taxon>Pseudomonadati</taxon>
        <taxon>Spirochaetota</taxon>
        <taxon>Spirochaetia</taxon>
        <taxon>Brevinematales</taxon>
        <taxon>Thermospiraceae</taxon>
        <taxon>Thermospira</taxon>
    </lineage>
</organism>
<evidence type="ECO:0000313" key="3">
    <source>
        <dbReference type="EMBL" id="URA10392.1"/>
    </source>
</evidence>
<dbReference type="EMBL" id="CP073355">
    <property type="protein sequence ID" value="URA10392.1"/>
    <property type="molecule type" value="Genomic_DNA"/>
</dbReference>
<dbReference type="Pfam" id="PF13174">
    <property type="entry name" value="TPR_6"/>
    <property type="match status" value="1"/>
</dbReference>
<dbReference type="Pfam" id="PF13432">
    <property type="entry name" value="TPR_16"/>
    <property type="match status" value="1"/>
</dbReference>
<dbReference type="SMART" id="SM00028">
    <property type="entry name" value="TPR"/>
    <property type="match status" value="3"/>
</dbReference>
<sequence>MRKVYVLVFLGWGCLFWANQPPKTYLQALDAIASQNYTLAQSLLQQSLQDPLMPKEYQARAYNYLGDIALVNQSYQTAQKYYRRVLESYSDTAVYPRALYNMARMYVIMGDHEAGVALLSDYLNRYALEDANEDGALYWLGRAFSARGEYYRALGLYRELLKRFPSSAYAYHTRQLIQTIESSLQSTRTTESDLQKISADQTQYLKMLARLLELQNQLLDLKKQKIDELKALLGKEGL</sequence>
<dbReference type="Proteomes" id="UP001056539">
    <property type="component" value="Chromosome"/>
</dbReference>
<dbReference type="KEGG" id="taqu:KDW03_00895"/>
<feature type="repeat" description="TPR" evidence="1">
    <location>
        <begin position="134"/>
        <end position="167"/>
    </location>
</feature>
<evidence type="ECO:0000256" key="1">
    <source>
        <dbReference type="PROSITE-ProRule" id="PRU00339"/>
    </source>
</evidence>
<dbReference type="InterPro" id="IPR019734">
    <property type="entry name" value="TPR_rpt"/>
</dbReference>
<dbReference type="PROSITE" id="PS50005">
    <property type="entry name" value="TPR"/>
    <property type="match status" value="2"/>
</dbReference>
<protein>
    <submittedName>
        <fullName evidence="3">Tetratricopeptide repeat protein</fullName>
    </submittedName>
</protein>
<keyword evidence="2" id="KW-0175">Coiled coil</keyword>
<gene>
    <name evidence="3" type="ORF">KDW03_00895</name>
</gene>
<dbReference type="RefSeq" id="WP_271435522.1">
    <property type="nucleotide sequence ID" value="NZ_CP073355.1"/>
</dbReference>
<proteinExistence type="predicted"/>
<reference evidence="3" key="1">
    <citation type="submission" date="2021-04" db="EMBL/GenBank/DDBJ databases">
        <authorList>
            <person name="Postec A."/>
        </authorList>
    </citation>
    <scope>NUCLEOTIDE SEQUENCE</scope>
    <source>
        <strain evidence="3">F1F22</strain>
    </source>
</reference>